<dbReference type="EMBL" id="EU967868">
    <property type="protein sequence ID" value="ACG39986.1"/>
    <property type="molecule type" value="mRNA"/>
</dbReference>
<dbReference type="AlphaFoldDB" id="B6TSA3"/>
<reference evidence="1" key="1">
    <citation type="journal article" date="2009" name="Plant Mol. Biol.">
        <title>Insights into corn genes derived from large-scale cDNA sequencing.</title>
        <authorList>
            <person name="Alexandrov N.N."/>
            <person name="Brover V.V."/>
            <person name="Freidin S."/>
            <person name="Troukhan M.E."/>
            <person name="Tatarinova T.V."/>
            <person name="Zhang H."/>
            <person name="Swaller T.J."/>
            <person name="Lu Y.P."/>
            <person name="Bouck J."/>
            <person name="Flavell R.B."/>
            <person name="Feldmann K.A."/>
        </authorList>
    </citation>
    <scope>NUCLEOTIDE SEQUENCE</scope>
</reference>
<proteinExistence type="evidence at transcript level"/>
<protein>
    <submittedName>
        <fullName evidence="1">Uncharacterized protein</fullName>
    </submittedName>
</protein>
<organism evidence="1">
    <name type="scientific">Zea mays</name>
    <name type="common">Maize</name>
    <dbReference type="NCBI Taxonomy" id="4577"/>
    <lineage>
        <taxon>Eukaryota</taxon>
        <taxon>Viridiplantae</taxon>
        <taxon>Streptophyta</taxon>
        <taxon>Embryophyta</taxon>
        <taxon>Tracheophyta</taxon>
        <taxon>Spermatophyta</taxon>
        <taxon>Magnoliopsida</taxon>
        <taxon>Liliopsida</taxon>
        <taxon>Poales</taxon>
        <taxon>Poaceae</taxon>
        <taxon>PACMAD clade</taxon>
        <taxon>Panicoideae</taxon>
        <taxon>Andropogonodae</taxon>
        <taxon>Andropogoneae</taxon>
        <taxon>Tripsacinae</taxon>
        <taxon>Zea</taxon>
    </lineage>
</organism>
<evidence type="ECO:0000313" key="1">
    <source>
        <dbReference type="EMBL" id="ACG39986.1"/>
    </source>
</evidence>
<sequence>MAAGDGSGWLEMALGVDASTVLVVGRFWQTSCRAWTSTLGEGRGRRGRVQWSGGVCRQGCATGQNGGDRSSRLVAYDSAGVALAGSGRAWRRVVVLVGFGGRQSASALARARQCGARGQVLPGSVCPICVPSQRGW</sequence>
<accession>B6TSA3</accession>
<name>B6TSA3_MAIZE</name>